<evidence type="ECO:0000313" key="3">
    <source>
        <dbReference type="Proteomes" id="UP000027661"/>
    </source>
</evidence>
<comment type="caution">
    <text evidence="2">The sequence shown here is derived from an EMBL/GenBank/DDBJ whole genome shotgun (WGS) entry which is preliminary data.</text>
</comment>
<dbReference type="GO" id="GO:0016788">
    <property type="term" value="F:hydrolase activity, acting on ester bonds"/>
    <property type="evidence" value="ECO:0007669"/>
    <property type="project" value="UniProtKB-ARBA"/>
</dbReference>
<accession>A0A069SD38</accession>
<reference evidence="2 3" key="1">
    <citation type="submission" date="2014-04" db="EMBL/GenBank/DDBJ databases">
        <authorList>
            <person name="Sears C."/>
            <person name="Carroll K."/>
            <person name="Sack B.R."/>
            <person name="Qadri F."/>
            <person name="Myers L.L."/>
            <person name="Chung G.-T."/>
            <person name="Escheverria P."/>
            <person name="Fraser C.M."/>
            <person name="Sadzewicz L."/>
            <person name="Shefchek K.A."/>
            <person name="Tallon L."/>
            <person name="Das S.P."/>
            <person name="Daugherty S."/>
            <person name="Mongodin E.F."/>
        </authorList>
    </citation>
    <scope>NUCLEOTIDE SEQUENCE [LARGE SCALE GENOMIC DNA]</scope>
    <source>
        <strain evidence="2 3">3975 RP4</strain>
    </source>
</reference>
<dbReference type="InterPro" id="IPR036514">
    <property type="entry name" value="SGNH_hydro_sf"/>
</dbReference>
<sequence length="231" mass="26654">MKKYIITLLFCTLFCHPGIAQGLKSVSILGDSYSTFEGYVQPDTNFVWYLKTPPKGRKTDMVSVRNTWWHQFIKENNYRLCVNNSFSGATICHTGYRSEDYSDRSFITRMKALGCPDIIFIFGATNDYWAKSPLGEYKYADWSKKDLYSFRPAMAYMLDTMIDYYPNVEIYFLLNDGLGNEITESVRTICKHYQIDCIELKGLDKMSGHPSVKGMKQISEQVKAYMAVHGK</sequence>
<dbReference type="InterPro" id="IPR032588">
    <property type="entry name" value="Lipase_GDSL_lke"/>
</dbReference>
<dbReference type="Pfam" id="PF16255">
    <property type="entry name" value="Lipase_GDSL_lke"/>
    <property type="match status" value="1"/>
</dbReference>
<dbReference type="SUPFAM" id="SSF52266">
    <property type="entry name" value="SGNH hydrolase"/>
    <property type="match status" value="1"/>
</dbReference>
<organism evidence="2 3">
    <name type="scientific">Phocaeicola vulgatus str. 3975 RP4</name>
    <dbReference type="NCBI Taxonomy" id="1339352"/>
    <lineage>
        <taxon>Bacteria</taxon>
        <taxon>Pseudomonadati</taxon>
        <taxon>Bacteroidota</taxon>
        <taxon>Bacteroidia</taxon>
        <taxon>Bacteroidales</taxon>
        <taxon>Bacteroidaceae</taxon>
        <taxon>Phocaeicola</taxon>
    </lineage>
</organism>
<evidence type="ECO:0008006" key="4">
    <source>
        <dbReference type="Google" id="ProtNLM"/>
    </source>
</evidence>
<dbReference type="PATRIC" id="fig|1339352.3.peg.3693"/>
<protein>
    <recommendedName>
        <fullName evidence="4">GDSL-like Lipase/Acylhydrolase</fullName>
    </recommendedName>
</protein>
<proteinExistence type="predicted"/>
<evidence type="ECO:0000313" key="2">
    <source>
        <dbReference type="EMBL" id="KDS45529.1"/>
    </source>
</evidence>
<dbReference type="Proteomes" id="UP000027661">
    <property type="component" value="Unassembled WGS sequence"/>
</dbReference>
<evidence type="ECO:0000256" key="1">
    <source>
        <dbReference type="SAM" id="SignalP"/>
    </source>
</evidence>
<name>A0A069SD38_PHOVU</name>
<keyword evidence="1" id="KW-0732">Signal</keyword>
<dbReference type="CDD" id="cd00229">
    <property type="entry name" value="SGNH_hydrolase"/>
    <property type="match status" value="1"/>
</dbReference>
<dbReference type="RefSeq" id="WP_008669587.1">
    <property type="nucleotide sequence ID" value="NZ_JNHM01000143.1"/>
</dbReference>
<dbReference type="AlphaFoldDB" id="A0A069SD38"/>
<feature type="signal peptide" evidence="1">
    <location>
        <begin position="1"/>
        <end position="20"/>
    </location>
</feature>
<dbReference type="EMBL" id="JNHM01000143">
    <property type="protein sequence ID" value="KDS45529.1"/>
    <property type="molecule type" value="Genomic_DNA"/>
</dbReference>
<gene>
    <name evidence="2" type="ORF">M099_3938</name>
</gene>
<dbReference type="Gene3D" id="3.40.50.1110">
    <property type="entry name" value="SGNH hydrolase"/>
    <property type="match status" value="1"/>
</dbReference>
<feature type="chain" id="PRO_5001669032" description="GDSL-like Lipase/Acylhydrolase" evidence="1">
    <location>
        <begin position="21"/>
        <end position="231"/>
    </location>
</feature>